<sequence length="324" mass="37934">MLKDRILHVINNMFQNTEYGFEAFVIMKNDNTLKRLVLFEGNPSNLSGQASENFKEKVNTTIAEFIKEKYLADDAEYEPVENIADNQNKFYVIEQTDQYRPFDILNTPINNLQTFNMTDRDNALGLLFMFRRGDNKIWGYQHIYTVTIPNKLRKNWLSIQQAETFKEMILPLFPIAKKVNLIIIGQEITTKDISLMQRQFGFETYIRNSAQTVIGDVSEIGLFENIEKLSSYVERSKLTYAKKMMRIRHSAVLRMSSEQLLNKVQTLPRWSGKFVIENNRIVLKTYNHVENLIDLLDERYTRSDVTGEEYSTDVKRLAPPIEQN</sequence>
<dbReference type="Pfam" id="PF16162">
    <property type="entry name" value="KwaB"/>
    <property type="match status" value="1"/>
</dbReference>
<dbReference type="RefSeq" id="WP_006521254.1">
    <property type="nucleotide sequence ID" value="NC_021184.1"/>
</dbReference>
<dbReference type="OrthoDB" id="2060601at2"/>
<name>R4KG02_9FIRM</name>
<keyword evidence="2" id="KW-1185">Reference proteome</keyword>
<reference evidence="1 2" key="1">
    <citation type="submission" date="2012-01" db="EMBL/GenBank/DDBJ databases">
        <title>Complete sequence of Desulfotomaculum gibsoniae DSM 7213.</title>
        <authorList>
            <consortium name="US DOE Joint Genome Institute"/>
            <person name="Lucas S."/>
            <person name="Han J."/>
            <person name="Lapidus A."/>
            <person name="Cheng J.-F."/>
            <person name="Goodwin L."/>
            <person name="Pitluck S."/>
            <person name="Peters L."/>
            <person name="Ovchinnikova G."/>
            <person name="Teshima H."/>
            <person name="Detter J.C."/>
            <person name="Han C."/>
            <person name="Tapia R."/>
            <person name="Land M."/>
            <person name="Hauser L."/>
            <person name="Kyrpides N."/>
            <person name="Ivanova N."/>
            <person name="Pagani I."/>
            <person name="Parshina S."/>
            <person name="Plugge C."/>
            <person name="Muyzer G."/>
            <person name="Kuever J."/>
            <person name="Ivanova A."/>
            <person name="Nazina T."/>
            <person name="Klenk H.-P."/>
            <person name="Brambilla E."/>
            <person name="Spring S."/>
            <person name="Stams A.F."/>
            <person name="Woyke T."/>
        </authorList>
    </citation>
    <scope>NUCLEOTIDE SEQUENCE [LARGE SCALE GENOMIC DNA]</scope>
    <source>
        <strain evidence="1 2">DSM 7213</strain>
    </source>
</reference>
<protein>
    <recommendedName>
        <fullName evidence="3">DUF4868 domain-containing protein</fullName>
    </recommendedName>
</protein>
<proteinExistence type="predicted"/>
<accession>R4KG02</accession>
<evidence type="ECO:0000313" key="2">
    <source>
        <dbReference type="Proteomes" id="UP000013520"/>
    </source>
</evidence>
<dbReference type="KEGG" id="dgi:Desgi_1063"/>
<dbReference type="eggNOG" id="ENOG50331ZF">
    <property type="taxonomic scope" value="Bacteria"/>
</dbReference>
<organism evidence="1 2">
    <name type="scientific">Desulfoscipio gibsoniae DSM 7213</name>
    <dbReference type="NCBI Taxonomy" id="767817"/>
    <lineage>
        <taxon>Bacteria</taxon>
        <taxon>Bacillati</taxon>
        <taxon>Bacillota</taxon>
        <taxon>Clostridia</taxon>
        <taxon>Eubacteriales</taxon>
        <taxon>Desulfallaceae</taxon>
        <taxon>Desulfoscipio</taxon>
    </lineage>
</organism>
<gene>
    <name evidence="1" type="ORF">Desgi_1063</name>
</gene>
<evidence type="ECO:0008006" key="3">
    <source>
        <dbReference type="Google" id="ProtNLM"/>
    </source>
</evidence>
<dbReference type="HOGENOM" id="CLU_857190_0_0_9"/>
<dbReference type="Proteomes" id="UP000013520">
    <property type="component" value="Chromosome"/>
</dbReference>
<dbReference type="STRING" id="767817.Desgi_1063"/>
<dbReference type="InterPro" id="IPR032359">
    <property type="entry name" value="KwaB-like"/>
</dbReference>
<evidence type="ECO:0000313" key="1">
    <source>
        <dbReference type="EMBL" id="AGL00592.1"/>
    </source>
</evidence>
<dbReference type="AlphaFoldDB" id="R4KG02"/>
<dbReference type="EMBL" id="CP003273">
    <property type="protein sequence ID" value="AGL00592.1"/>
    <property type="molecule type" value="Genomic_DNA"/>
</dbReference>